<accession>A0A8X6NG99</accession>
<comment type="caution">
    <text evidence="1">The sequence shown here is derived from an EMBL/GenBank/DDBJ whole genome shotgun (WGS) entry which is preliminary data.</text>
</comment>
<gene>
    <name evidence="1" type="ORF">NPIL_327081</name>
</gene>
<organism evidence="1 2">
    <name type="scientific">Nephila pilipes</name>
    <name type="common">Giant wood spider</name>
    <name type="synonym">Nephila maculata</name>
    <dbReference type="NCBI Taxonomy" id="299642"/>
    <lineage>
        <taxon>Eukaryota</taxon>
        <taxon>Metazoa</taxon>
        <taxon>Ecdysozoa</taxon>
        <taxon>Arthropoda</taxon>
        <taxon>Chelicerata</taxon>
        <taxon>Arachnida</taxon>
        <taxon>Araneae</taxon>
        <taxon>Araneomorphae</taxon>
        <taxon>Entelegynae</taxon>
        <taxon>Araneoidea</taxon>
        <taxon>Nephilidae</taxon>
        <taxon>Nephila</taxon>
    </lineage>
</organism>
<sequence length="82" mass="8950">MASNKIKNMETKSIEVDGQQFHPPHSHSSSCHIRCDTFAIISTGRMTGSPRQVDTGRSRSVPVNVTLLTDRTADSHKVGTLS</sequence>
<dbReference type="AlphaFoldDB" id="A0A8X6NG99"/>
<proteinExistence type="predicted"/>
<evidence type="ECO:0000313" key="2">
    <source>
        <dbReference type="Proteomes" id="UP000887013"/>
    </source>
</evidence>
<evidence type="ECO:0000313" key="1">
    <source>
        <dbReference type="EMBL" id="GFT12742.1"/>
    </source>
</evidence>
<protein>
    <submittedName>
        <fullName evidence="1">Uncharacterized protein</fullName>
    </submittedName>
</protein>
<name>A0A8X6NG99_NEPPI</name>
<dbReference type="Proteomes" id="UP000887013">
    <property type="component" value="Unassembled WGS sequence"/>
</dbReference>
<reference evidence="1" key="1">
    <citation type="submission" date="2020-08" db="EMBL/GenBank/DDBJ databases">
        <title>Multicomponent nature underlies the extraordinary mechanical properties of spider dragline silk.</title>
        <authorList>
            <person name="Kono N."/>
            <person name="Nakamura H."/>
            <person name="Mori M."/>
            <person name="Yoshida Y."/>
            <person name="Ohtoshi R."/>
            <person name="Malay A.D."/>
            <person name="Moran D.A.P."/>
            <person name="Tomita M."/>
            <person name="Numata K."/>
            <person name="Arakawa K."/>
        </authorList>
    </citation>
    <scope>NUCLEOTIDE SEQUENCE</scope>
</reference>
<dbReference type="EMBL" id="BMAW01104152">
    <property type="protein sequence ID" value="GFT12742.1"/>
    <property type="molecule type" value="Genomic_DNA"/>
</dbReference>
<keyword evidence="2" id="KW-1185">Reference proteome</keyword>